<dbReference type="InterPro" id="IPR001387">
    <property type="entry name" value="Cro/C1-type_HTH"/>
</dbReference>
<dbReference type="Proteomes" id="UP000054010">
    <property type="component" value="Unassembled WGS sequence"/>
</dbReference>
<dbReference type="OrthoDB" id="164962at2"/>
<dbReference type="AlphaFoldDB" id="E1ID68"/>
<reference evidence="2 3" key="1">
    <citation type="journal article" date="2011" name="J. Bacteriol.">
        <title>Draft genome sequence of the anoxygenic filamentous phototrophic bacterium Oscillochloris trichoides subsp. DG-6.</title>
        <authorList>
            <person name="Kuznetsov B.B."/>
            <person name="Ivanovsky R.N."/>
            <person name="Keppen O.I."/>
            <person name="Sukhacheva M.V."/>
            <person name="Bumazhkin B.K."/>
            <person name="Patutina E.O."/>
            <person name="Beletsky A.V."/>
            <person name="Mardanov A.V."/>
            <person name="Baslerov R.V."/>
            <person name="Panteleeva A.N."/>
            <person name="Kolganova T.V."/>
            <person name="Ravin N.V."/>
            <person name="Skryabin K.G."/>
        </authorList>
    </citation>
    <scope>NUCLEOTIDE SEQUENCE [LARGE SCALE GENOMIC DNA]</scope>
    <source>
        <strain evidence="2 3">DG-6</strain>
    </source>
</reference>
<name>E1ID68_9CHLR</name>
<feature type="domain" description="HTH cro/C1-type" evidence="1">
    <location>
        <begin position="18"/>
        <end position="70"/>
    </location>
</feature>
<dbReference type="Pfam" id="PF13443">
    <property type="entry name" value="HTH_26"/>
    <property type="match status" value="1"/>
</dbReference>
<keyword evidence="3" id="KW-1185">Reference proteome</keyword>
<evidence type="ECO:0000259" key="1">
    <source>
        <dbReference type="Pfam" id="PF13443"/>
    </source>
</evidence>
<accession>E1ID68</accession>
<dbReference type="PANTHER" id="PTHR37301">
    <property type="entry name" value="DNA-BINDING PROTEIN-RELATED"/>
    <property type="match status" value="1"/>
</dbReference>
<dbReference type="STRING" id="765420.OSCT_1269"/>
<dbReference type="GO" id="GO:0003677">
    <property type="term" value="F:DNA binding"/>
    <property type="evidence" value="ECO:0007669"/>
    <property type="project" value="InterPro"/>
</dbReference>
<dbReference type="SUPFAM" id="SSF47413">
    <property type="entry name" value="lambda repressor-like DNA-binding domains"/>
    <property type="match status" value="1"/>
</dbReference>
<gene>
    <name evidence="2" type="ORF">OSCT_1269</name>
</gene>
<dbReference type="HOGENOM" id="CLU_2684323_0_0_0"/>
<protein>
    <submittedName>
        <fullName evidence="2">XRE family transcriptional regulator</fullName>
    </submittedName>
</protein>
<comment type="caution">
    <text evidence="2">The sequence shown here is derived from an EMBL/GenBank/DDBJ whole genome shotgun (WGS) entry which is preliminary data.</text>
</comment>
<dbReference type="PANTHER" id="PTHR37301:SF1">
    <property type="entry name" value="DNA-BINDING PROTEIN"/>
    <property type="match status" value="1"/>
</dbReference>
<sequence>MKSHLKVLVAHKEVAESRRIGIRVIVDESGASRSAVERLLNNTIKNVPLDDLARLCAWVPCQIGDLLKLEEVAN</sequence>
<evidence type="ECO:0000313" key="3">
    <source>
        <dbReference type="Proteomes" id="UP000054010"/>
    </source>
</evidence>
<proteinExistence type="predicted"/>
<dbReference type="EMBL" id="ADVR01000037">
    <property type="protein sequence ID" value="EFO80871.1"/>
    <property type="molecule type" value="Genomic_DNA"/>
</dbReference>
<dbReference type="InterPro" id="IPR010982">
    <property type="entry name" value="Lambda_DNA-bd_dom_sf"/>
</dbReference>
<evidence type="ECO:0000313" key="2">
    <source>
        <dbReference type="EMBL" id="EFO80871.1"/>
    </source>
</evidence>
<organism evidence="2 3">
    <name type="scientific">Oscillochloris trichoides DG-6</name>
    <dbReference type="NCBI Taxonomy" id="765420"/>
    <lineage>
        <taxon>Bacteria</taxon>
        <taxon>Bacillati</taxon>
        <taxon>Chloroflexota</taxon>
        <taxon>Chloroflexia</taxon>
        <taxon>Chloroflexales</taxon>
        <taxon>Chloroflexineae</taxon>
        <taxon>Oscillochloridaceae</taxon>
        <taxon>Oscillochloris</taxon>
    </lineage>
</organism>